<dbReference type="EMBL" id="JBCGBO010000024">
    <property type="protein sequence ID" value="KAK9181253.1"/>
    <property type="molecule type" value="Genomic_DNA"/>
</dbReference>
<evidence type="ECO:0000256" key="1">
    <source>
        <dbReference type="ARBA" id="ARBA00022729"/>
    </source>
</evidence>
<dbReference type="Gene3D" id="3.80.10.10">
    <property type="entry name" value="Ribonuclease Inhibitor"/>
    <property type="match status" value="1"/>
</dbReference>
<sequence>MPSPGPPYPGQDFLQMLAAITSQYLLSHNNFSGGTPSSIFTMHALLDFSDNQLFGEIPYGIGYLPNLLFLGPVLNNLTVHFLILRFFNLGFNRFSGTIPSSITNASKLSGVDTVSNSFSGFIPDTVGNPLDGILPNLVGILSLYLETIYIAKGSVISQDHSQASSDF</sequence>
<keyword evidence="1" id="KW-0732">Signal</keyword>
<dbReference type="Pfam" id="PF00560">
    <property type="entry name" value="LRR_1"/>
    <property type="match status" value="2"/>
</dbReference>
<dbReference type="InterPro" id="IPR001611">
    <property type="entry name" value="Leu-rich_rpt"/>
</dbReference>
<evidence type="ECO:0000313" key="3">
    <source>
        <dbReference type="Proteomes" id="UP001428341"/>
    </source>
</evidence>
<accession>A0AAP0LMX2</accession>
<keyword evidence="3" id="KW-1185">Reference proteome</keyword>
<proteinExistence type="predicted"/>
<comment type="caution">
    <text evidence="2">The sequence shown here is derived from an EMBL/GenBank/DDBJ whole genome shotgun (WGS) entry which is preliminary data.</text>
</comment>
<evidence type="ECO:0000313" key="2">
    <source>
        <dbReference type="EMBL" id="KAK9181253.1"/>
    </source>
</evidence>
<dbReference type="SUPFAM" id="SSF52058">
    <property type="entry name" value="L domain-like"/>
    <property type="match status" value="1"/>
</dbReference>
<protein>
    <submittedName>
        <fullName evidence="2">Uncharacterized protein</fullName>
    </submittedName>
</protein>
<dbReference type="AlphaFoldDB" id="A0AAP0LMX2"/>
<dbReference type="PANTHER" id="PTHR47988">
    <property type="entry name" value="SOMATIC EMBRYOGENESIS RECEPTOR KINASE 1"/>
    <property type="match status" value="1"/>
</dbReference>
<reference evidence="2 3" key="1">
    <citation type="submission" date="2024-05" db="EMBL/GenBank/DDBJ databases">
        <title>Haplotype-resolved chromosome-level genome assembly of Huyou (Citrus changshanensis).</title>
        <authorList>
            <person name="Miao C."/>
            <person name="Chen W."/>
            <person name="Wu Y."/>
            <person name="Wang L."/>
            <person name="Zhao S."/>
            <person name="Grierson D."/>
            <person name="Xu C."/>
            <person name="Chen K."/>
        </authorList>
    </citation>
    <scope>NUCLEOTIDE SEQUENCE [LARGE SCALE GENOMIC DNA]</scope>
    <source>
        <strain evidence="2">01-14</strain>
        <tissue evidence="2">Leaf</tissue>
    </source>
</reference>
<gene>
    <name evidence="2" type="ORF">WN944_024390</name>
</gene>
<dbReference type="Proteomes" id="UP001428341">
    <property type="component" value="Unassembled WGS sequence"/>
</dbReference>
<name>A0AAP0LMX2_9ROSI</name>
<organism evidence="2 3">
    <name type="scientific">Citrus x changshan-huyou</name>
    <dbReference type="NCBI Taxonomy" id="2935761"/>
    <lineage>
        <taxon>Eukaryota</taxon>
        <taxon>Viridiplantae</taxon>
        <taxon>Streptophyta</taxon>
        <taxon>Embryophyta</taxon>
        <taxon>Tracheophyta</taxon>
        <taxon>Spermatophyta</taxon>
        <taxon>Magnoliopsida</taxon>
        <taxon>eudicotyledons</taxon>
        <taxon>Gunneridae</taxon>
        <taxon>Pentapetalae</taxon>
        <taxon>rosids</taxon>
        <taxon>malvids</taxon>
        <taxon>Sapindales</taxon>
        <taxon>Rutaceae</taxon>
        <taxon>Aurantioideae</taxon>
        <taxon>Citrus</taxon>
    </lineage>
</organism>
<dbReference type="InterPro" id="IPR032675">
    <property type="entry name" value="LRR_dom_sf"/>
</dbReference>